<dbReference type="RefSeq" id="WP_091410191.1">
    <property type="nucleotide sequence ID" value="NZ_FOAB01000005.1"/>
</dbReference>
<dbReference type="AlphaFoldDB" id="A0A1H7SGL0"/>
<gene>
    <name evidence="1" type="ORF">SAMN04487910_3144</name>
</gene>
<dbReference type="OrthoDB" id="1158385at2"/>
<sequence>MTTQMHLAAQYLAAAGISFVEKKDDDSHTNLGFSVEKGTLYTRKLDNKPIVLSLSYDLFTLEWNDSSSKSTLRLDGTTHAEVLQWINRMATNSNITVPYSYEIHYELPYQINDDYVFKLEDASALQQLKEQRILAHTVLREFLDKNKLDSEIRIWPHHFDTGAFAPLEDEAGLSIGLGLAIPDTAHNEYYFYISAYQGHDSVDTANFKSLSLGEWKNEGFKGAILPVSGVHKNNGVTFFEEALSIYKK</sequence>
<keyword evidence="2" id="KW-1185">Reference proteome</keyword>
<dbReference type="STRING" id="1038014.SAMN04487910_3144"/>
<evidence type="ECO:0000313" key="2">
    <source>
        <dbReference type="Proteomes" id="UP000198521"/>
    </source>
</evidence>
<protein>
    <submittedName>
        <fullName evidence="1">Uncharacterized protein</fullName>
    </submittedName>
</protein>
<reference evidence="1 2" key="1">
    <citation type="submission" date="2016-10" db="EMBL/GenBank/DDBJ databases">
        <authorList>
            <person name="de Groot N.N."/>
        </authorList>
    </citation>
    <scope>NUCLEOTIDE SEQUENCE [LARGE SCALE GENOMIC DNA]</scope>
    <source>
        <strain evidence="1 2">DSM 25232</strain>
    </source>
</reference>
<evidence type="ECO:0000313" key="1">
    <source>
        <dbReference type="EMBL" id="SEL71326.1"/>
    </source>
</evidence>
<organism evidence="1 2">
    <name type="scientific">Aquimarina amphilecti</name>
    <dbReference type="NCBI Taxonomy" id="1038014"/>
    <lineage>
        <taxon>Bacteria</taxon>
        <taxon>Pseudomonadati</taxon>
        <taxon>Bacteroidota</taxon>
        <taxon>Flavobacteriia</taxon>
        <taxon>Flavobacteriales</taxon>
        <taxon>Flavobacteriaceae</taxon>
        <taxon>Aquimarina</taxon>
    </lineage>
</organism>
<dbReference type="Proteomes" id="UP000198521">
    <property type="component" value="Unassembled WGS sequence"/>
</dbReference>
<dbReference type="EMBL" id="FOAB01000005">
    <property type="protein sequence ID" value="SEL71326.1"/>
    <property type="molecule type" value="Genomic_DNA"/>
</dbReference>
<proteinExistence type="predicted"/>
<name>A0A1H7SGL0_AQUAM</name>
<accession>A0A1H7SGL0</accession>